<evidence type="ECO:0000259" key="3">
    <source>
        <dbReference type="PROSITE" id="PS50893"/>
    </source>
</evidence>
<dbReference type="PANTHER" id="PTHR43423:SF1">
    <property type="entry name" value="ABC TRANSPORTER I FAMILY MEMBER 17"/>
    <property type="match status" value="1"/>
</dbReference>
<dbReference type="InterPro" id="IPR003439">
    <property type="entry name" value="ABC_transporter-like_ATP-bd"/>
</dbReference>
<dbReference type="InterPro" id="IPR027417">
    <property type="entry name" value="P-loop_NTPase"/>
</dbReference>
<dbReference type="Proteomes" id="UP000319383">
    <property type="component" value="Chromosome"/>
</dbReference>
<dbReference type="GO" id="GO:0005524">
    <property type="term" value="F:ATP binding"/>
    <property type="evidence" value="ECO:0007669"/>
    <property type="project" value="UniProtKB-KW"/>
</dbReference>
<dbReference type="Gene3D" id="3.40.50.300">
    <property type="entry name" value="P-loop containing nucleotide triphosphate hydrolases"/>
    <property type="match status" value="1"/>
</dbReference>
<keyword evidence="2 4" id="KW-0067">ATP-binding</keyword>
<reference evidence="4 5" key="1">
    <citation type="submission" date="2019-02" db="EMBL/GenBank/DDBJ databases">
        <title>Deep-cultivation of Planctomycetes and their phenomic and genomic characterization uncovers novel biology.</title>
        <authorList>
            <person name="Wiegand S."/>
            <person name="Jogler M."/>
            <person name="Boedeker C."/>
            <person name="Pinto D."/>
            <person name="Vollmers J."/>
            <person name="Rivas-Marin E."/>
            <person name="Kohn T."/>
            <person name="Peeters S.H."/>
            <person name="Heuer A."/>
            <person name="Rast P."/>
            <person name="Oberbeckmann S."/>
            <person name="Bunk B."/>
            <person name="Jeske O."/>
            <person name="Meyerdierks A."/>
            <person name="Storesund J.E."/>
            <person name="Kallscheuer N."/>
            <person name="Luecker S."/>
            <person name="Lage O.M."/>
            <person name="Pohl T."/>
            <person name="Merkel B.J."/>
            <person name="Hornburger P."/>
            <person name="Mueller R.-W."/>
            <person name="Bruemmer F."/>
            <person name="Labrenz M."/>
            <person name="Spormann A.M."/>
            <person name="Op den Camp H."/>
            <person name="Overmann J."/>
            <person name="Amann R."/>
            <person name="Jetten M.S.M."/>
            <person name="Mascher T."/>
            <person name="Medema M.H."/>
            <person name="Devos D.P."/>
            <person name="Kaster A.-K."/>
            <person name="Ovreas L."/>
            <person name="Rohde M."/>
            <person name="Galperin M.Y."/>
            <person name="Jogler C."/>
        </authorList>
    </citation>
    <scope>NUCLEOTIDE SEQUENCE [LARGE SCALE GENOMIC DNA]</scope>
    <source>
        <strain evidence="4 5">Mal52</strain>
    </source>
</reference>
<protein>
    <submittedName>
        <fullName evidence="4">Putative ABC transporter ATP-binding protein YbbL</fullName>
    </submittedName>
</protein>
<dbReference type="KEGG" id="sdyn:Mal52_10080"/>
<gene>
    <name evidence="4" type="primary">ybbL</name>
    <name evidence="4" type="ORF">Mal52_10080</name>
</gene>
<proteinExistence type="predicted"/>
<organism evidence="4 5">
    <name type="scientific">Symmachiella dynata</name>
    <dbReference type="NCBI Taxonomy" id="2527995"/>
    <lineage>
        <taxon>Bacteria</taxon>
        <taxon>Pseudomonadati</taxon>
        <taxon>Planctomycetota</taxon>
        <taxon>Planctomycetia</taxon>
        <taxon>Planctomycetales</taxon>
        <taxon>Planctomycetaceae</taxon>
        <taxon>Symmachiella</taxon>
    </lineage>
</organism>
<evidence type="ECO:0000313" key="5">
    <source>
        <dbReference type="Proteomes" id="UP000319383"/>
    </source>
</evidence>
<dbReference type="GO" id="GO:0016887">
    <property type="term" value="F:ATP hydrolysis activity"/>
    <property type="evidence" value="ECO:0007669"/>
    <property type="project" value="InterPro"/>
</dbReference>
<dbReference type="SUPFAM" id="SSF52540">
    <property type="entry name" value="P-loop containing nucleoside triphosphate hydrolases"/>
    <property type="match status" value="1"/>
</dbReference>
<dbReference type="AlphaFoldDB" id="A0A517ZJ77"/>
<keyword evidence="1" id="KW-0547">Nucleotide-binding</keyword>
<name>A0A517ZJ77_9PLAN</name>
<evidence type="ECO:0000256" key="1">
    <source>
        <dbReference type="ARBA" id="ARBA00022741"/>
    </source>
</evidence>
<dbReference type="SMART" id="SM00382">
    <property type="entry name" value="AAA"/>
    <property type="match status" value="1"/>
</dbReference>
<evidence type="ECO:0000313" key="4">
    <source>
        <dbReference type="EMBL" id="QDU42545.1"/>
    </source>
</evidence>
<accession>A0A517ZJ77</accession>
<sequence length="224" mass="24405">MPSAPPLLQARHLGRKIPGAQQWLLKDINLQIAAGERLAIIGPTGSGKSVLLRALSGLDPIDAGEILWRGNTITNADVPNFRRQAIYLRQRPAIFEGTVESNLRIAYSLSIRGDAEFQKKRVIDLLTQAGRDADFLDKSAAELSGGEAQITALIRALQCDPTLLLLDEPTASLDPASATAVEQMVVDWQQADDSRAVIWVSHDPAQVLRIATREFALDHGAEKE</sequence>
<dbReference type="RefSeq" id="WP_145380544.1">
    <property type="nucleotide sequence ID" value="NZ_CP036276.1"/>
</dbReference>
<dbReference type="InterPro" id="IPR003593">
    <property type="entry name" value="AAA+_ATPase"/>
</dbReference>
<feature type="domain" description="ABC transporter" evidence="3">
    <location>
        <begin position="8"/>
        <end position="224"/>
    </location>
</feature>
<dbReference type="PANTHER" id="PTHR43423">
    <property type="entry name" value="ABC TRANSPORTER I FAMILY MEMBER 17"/>
    <property type="match status" value="1"/>
</dbReference>
<evidence type="ECO:0000256" key="2">
    <source>
        <dbReference type="ARBA" id="ARBA00022840"/>
    </source>
</evidence>
<dbReference type="PROSITE" id="PS50893">
    <property type="entry name" value="ABC_TRANSPORTER_2"/>
    <property type="match status" value="1"/>
</dbReference>
<dbReference type="Pfam" id="PF00005">
    <property type="entry name" value="ABC_tran"/>
    <property type="match status" value="1"/>
</dbReference>
<dbReference type="EMBL" id="CP036276">
    <property type="protein sequence ID" value="QDU42545.1"/>
    <property type="molecule type" value="Genomic_DNA"/>
</dbReference>
<keyword evidence="5" id="KW-1185">Reference proteome</keyword>